<evidence type="ECO:0000256" key="1">
    <source>
        <dbReference type="SAM" id="SignalP"/>
    </source>
</evidence>
<dbReference type="AlphaFoldDB" id="A0AA40A7I2"/>
<protein>
    <submittedName>
        <fullName evidence="2">Uncharacterized protein</fullName>
    </submittedName>
</protein>
<keyword evidence="3" id="KW-1185">Reference proteome</keyword>
<proteinExistence type="predicted"/>
<accession>A0AA40A7I2</accession>
<name>A0AA40A7I2_9PEZI</name>
<sequence length="120" mass="12761">MRLFSIATATATTLASSVAAQSSSVIMHVFDSSTCDGFLGGATVIENLCREIDNPLPVFGSFRFVPGSLNLAPGCRVVFNNDNTCSPLRDGVAIDVNDSQCFRADDPGIFRARFATVFCS</sequence>
<feature type="chain" id="PRO_5041384723" evidence="1">
    <location>
        <begin position="20"/>
        <end position="120"/>
    </location>
</feature>
<feature type="signal peptide" evidence="1">
    <location>
        <begin position="1"/>
        <end position="19"/>
    </location>
</feature>
<gene>
    <name evidence="2" type="ORF">B0H67DRAFT_554723</name>
</gene>
<evidence type="ECO:0000313" key="2">
    <source>
        <dbReference type="EMBL" id="KAK0710609.1"/>
    </source>
</evidence>
<dbReference type="EMBL" id="JAUKUA010000005">
    <property type="protein sequence ID" value="KAK0710609.1"/>
    <property type="molecule type" value="Genomic_DNA"/>
</dbReference>
<keyword evidence="1" id="KW-0732">Signal</keyword>
<evidence type="ECO:0000313" key="3">
    <source>
        <dbReference type="Proteomes" id="UP001172102"/>
    </source>
</evidence>
<reference evidence="2" key="1">
    <citation type="submission" date="2023-06" db="EMBL/GenBank/DDBJ databases">
        <title>Genome-scale phylogeny and comparative genomics of the fungal order Sordariales.</title>
        <authorList>
            <consortium name="Lawrence Berkeley National Laboratory"/>
            <person name="Hensen N."/>
            <person name="Bonometti L."/>
            <person name="Westerberg I."/>
            <person name="Brannstrom I.O."/>
            <person name="Guillou S."/>
            <person name="Cros-Aarteil S."/>
            <person name="Calhoun S."/>
            <person name="Haridas S."/>
            <person name="Kuo A."/>
            <person name="Mondo S."/>
            <person name="Pangilinan J."/>
            <person name="Riley R."/>
            <person name="Labutti K."/>
            <person name="Andreopoulos B."/>
            <person name="Lipzen A."/>
            <person name="Chen C."/>
            <person name="Yanf M."/>
            <person name="Daum C."/>
            <person name="Ng V."/>
            <person name="Clum A."/>
            <person name="Steindorff A."/>
            <person name="Ohm R."/>
            <person name="Martin F."/>
            <person name="Silar P."/>
            <person name="Natvig D."/>
            <person name="Lalanne C."/>
            <person name="Gautier V."/>
            <person name="Ament-Velasquez S.L."/>
            <person name="Kruys A."/>
            <person name="Hutchinson M.I."/>
            <person name="Powell A.J."/>
            <person name="Barry K."/>
            <person name="Miller A.N."/>
            <person name="Grigoriev I.V."/>
            <person name="Debuchy R."/>
            <person name="Gladieux P."/>
            <person name="Thoren M.H."/>
            <person name="Johannesson H."/>
        </authorList>
    </citation>
    <scope>NUCLEOTIDE SEQUENCE</scope>
    <source>
        <strain evidence="2">SMH4607-1</strain>
    </source>
</reference>
<organism evidence="2 3">
    <name type="scientific">Lasiosphaeris hirsuta</name>
    <dbReference type="NCBI Taxonomy" id="260670"/>
    <lineage>
        <taxon>Eukaryota</taxon>
        <taxon>Fungi</taxon>
        <taxon>Dikarya</taxon>
        <taxon>Ascomycota</taxon>
        <taxon>Pezizomycotina</taxon>
        <taxon>Sordariomycetes</taxon>
        <taxon>Sordariomycetidae</taxon>
        <taxon>Sordariales</taxon>
        <taxon>Lasiosphaeriaceae</taxon>
        <taxon>Lasiosphaeris</taxon>
    </lineage>
</organism>
<comment type="caution">
    <text evidence="2">The sequence shown here is derived from an EMBL/GenBank/DDBJ whole genome shotgun (WGS) entry which is preliminary data.</text>
</comment>
<dbReference type="Proteomes" id="UP001172102">
    <property type="component" value="Unassembled WGS sequence"/>
</dbReference>